<dbReference type="CDD" id="cd16936">
    <property type="entry name" value="HATPase_RsbW-like"/>
    <property type="match status" value="1"/>
</dbReference>
<dbReference type="Gene3D" id="3.30.565.10">
    <property type="entry name" value="Histidine kinase-like ATPase, C-terminal domain"/>
    <property type="match status" value="1"/>
</dbReference>
<accession>A0A316GKV2</accession>
<comment type="caution">
    <text evidence="4">The sequence shown here is derived from an EMBL/GenBank/DDBJ whole genome shotgun (WGS) entry which is preliminary data.</text>
</comment>
<feature type="compositionally biased region" description="Low complexity" evidence="2">
    <location>
        <begin position="101"/>
        <end position="110"/>
    </location>
</feature>
<evidence type="ECO:0000313" key="4">
    <source>
        <dbReference type="EMBL" id="PWK60038.1"/>
    </source>
</evidence>
<keyword evidence="4" id="KW-0418">Kinase</keyword>
<evidence type="ECO:0000256" key="1">
    <source>
        <dbReference type="ARBA" id="ARBA00022527"/>
    </source>
</evidence>
<organism evidence="4 5">
    <name type="scientific">Roseicyclus mahoneyensis</name>
    <dbReference type="NCBI Taxonomy" id="164332"/>
    <lineage>
        <taxon>Bacteria</taxon>
        <taxon>Pseudomonadati</taxon>
        <taxon>Pseudomonadota</taxon>
        <taxon>Alphaproteobacteria</taxon>
        <taxon>Rhodobacterales</taxon>
        <taxon>Roseobacteraceae</taxon>
        <taxon>Roseicyclus</taxon>
    </lineage>
</organism>
<keyword evidence="5" id="KW-1185">Reference proteome</keyword>
<dbReference type="PANTHER" id="PTHR35526">
    <property type="entry name" value="ANTI-SIGMA-F FACTOR RSBW-RELATED"/>
    <property type="match status" value="1"/>
</dbReference>
<dbReference type="Proteomes" id="UP000245708">
    <property type="component" value="Unassembled WGS sequence"/>
</dbReference>
<dbReference type="Pfam" id="PF13581">
    <property type="entry name" value="HATPase_c_2"/>
    <property type="match status" value="1"/>
</dbReference>
<dbReference type="InterPro" id="IPR003594">
    <property type="entry name" value="HATPase_dom"/>
</dbReference>
<dbReference type="SUPFAM" id="SSF55874">
    <property type="entry name" value="ATPase domain of HSP90 chaperone/DNA topoisomerase II/histidine kinase"/>
    <property type="match status" value="1"/>
</dbReference>
<name>A0A316GKV2_9RHOB</name>
<feature type="domain" description="Histidine kinase/HSP90-like ATPase" evidence="3">
    <location>
        <begin position="22"/>
        <end position="152"/>
    </location>
</feature>
<protein>
    <submittedName>
        <fullName evidence="4">Serine/threonine-protein kinase RsbW</fullName>
    </submittedName>
</protein>
<evidence type="ECO:0000256" key="2">
    <source>
        <dbReference type="SAM" id="MobiDB-lite"/>
    </source>
</evidence>
<dbReference type="EMBL" id="QGGW01000005">
    <property type="protein sequence ID" value="PWK60038.1"/>
    <property type="molecule type" value="Genomic_DNA"/>
</dbReference>
<proteinExistence type="predicted"/>
<keyword evidence="1" id="KW-0723">Serine/threonine-protein kinase</keyword>
<dbReference type="InterPro" id="IPR050267">
    <property type="entry name" value="Anti-sigma-factor_SerPK"/>
</dbReference>
<dbReference type="PANTHER" id="PTHR35526:SF3">
    <property type="entry name" value="ANTI-SIGMA-F FACTOR RSBW"/>
    <property type="match status" value="1"/>
</dbReference>
<keyword evidence="4" id="KW-0808">Transferase</keyword>
<dbReference type="OrthoDB" id="9792240at2"/>
<dbReference type="AlphaFoldDB" id="A0A316GKV2"/>
<dbReference type="InterPro" id="IPR036890">
    <property type="entry name" value="HATPase_C_sf"/>
</dbReference>
<gene>
    <name evidence="4" type="ORF">C7455_10521</name>
</gene>
<evidence type="ECO:0000313" key="5">
    <source>
        <dbReference type="Proteomes" id="UP000245708"/>
    </source>
</evidence>
<reference evidence="4 5" key="1">
    <citation type="submission" date="2018-05" db="EMBL/GenBank/DDBJ databases">
        <title>Genomic Encyclopedia of Type Strains, Phase IV (KMG-IV): sequencing the most valuable type-strain genomes for metagenomic binning, comparative biology and taxonomic classification.</title>
        <authorList>
            <person name="Goeker M."/>
        </authorList>
    </citation>
    <scope>NUCLEOTIDE SEQUENCE [LARGE SCALE GENOMIC DNA]</scope>
    <source>
        <strain evidence="4 5">DSM 16097</strain>
    </source>
</reference>
<feature type="region of interest" description="Disordered" evidence="2">
    <location>
        <begin position="98"/>
        <end position="121"/>
    </location>
</feature>
<evidence type="ECO:0000259" key="3">
    <source>
        <dbReference type="Pfam" id="PF13581"/>
    </source>
</evidence>
<dbReference type="GO" id="GO:0004674">
    <property type="term" value="F:protein serine/threonine kinase activity"/>
    <property type="evidence" value="ECO:0007669"/>
    <property type="project" value="UniProtKB-KW"/>
</dbReference>
<sequence>MTMTEQIPDDLRRRLVNLRFGATMDAVREALLTVDAALAAAGAADDLRTRAQIALAEACNNIVEHAYEPPCDIADAAIVLDIAGDPGGLQITLRDKGRAMPEGPLPGRELPPIDPDDPDSLPEGGFGWALLREMTRALSLSRRNGQNILRFRLLHSDKPGHLGRNAI</sequence>
<dbReference type="RefSeq" id="WP_109668257.1">
    <property type="nucleotide sequence ID" value="NZ_QGGW01000005.1"/>
</dbReference>